<dbReference type="PANTHER" id="PTHR38593">
    <property type="entry name" value="BLR2558 PROTEIN"/>
    <property type="match status" value="1"/>
</dbReference>
<dbReference type="OrthoDB" id="9101320at2"/>
<protein>
    <submittedName>
        <fullName evidence="3">Putative membrane protein</fullName>
    </submittedName>
</protein>
<organism evidence="3 4">
    <name type="scientific">Consotaella salsifontis</name>
    <dbReference type="NCBI Taxonomy" id="1365950"/>
    <lineage>
        <taxon>Bacteria</taxon>
        <taxon>Pseudomonadati</taxon>
        <taxon>Pseudomonadota</taxon>
        <taxon>Alphaproteobacteria</taxon>
        <taxon>Hyphomicrobiales</taxon>
        <taxon>Aurantimonadaceae</taxon>
        <taxon>Consotaella</taxon>
    </lineage>
</organism>
<reference evidence="3 4" key="1">
    <citation type="submission" date="2017-02" db="EMBL/GenBank/DDBJ databases">
        <authorList>
            <person name="Peterson S.W."/>
        </authorList>
    </citation>
    <scope>NUCLEOTIDE SEQUENCE [LARGE SCALE GENOMIC DNA]</scope>
    <source>
        <strain evidence="3 4">USBA 369</strain>
    </source>
</reference>
<evidence type="ECO:0000256" key="1">
    <source>
        <dbReference type="SAM" id="SignalP"/>
    </source>
</evidence>
<dbReference type="RefSeq" id="WP_078708210.1">
    <property type="nucleotide sequence ID" value="NZ_FUXL01000005.1"/>
</dbReference>
<dbReference type="Proteomes" id="UP000190135">
    <property type="component" value="Unassembled WGS sequence"/>
</dbReference>
<feature type="signal peptide" evidence="1">
    <location>
        <begin position="1"/>
        <end position="24"/>
    </location>
</feature>
<name>A0A1T4QYI7_9HYPH</name>
<accession>A0A1T4QYI7</accession>
<evidence type="ECO:0000313" key="3">
    <source>
        <dbReference type="EMBL" id="SKA08666.1"/>
    </source>
</evidence>
<dbReference type="EMBL" id="FUXL01000005">
    <property type="protein sequence ID" value="SKA08666.1"/>
    <property type="molecule type" value="Genomic_DNA"/>
</dbReference>
<keyword evidence="4" id="KW-1185">Reference proteome</keyword>
<dbReference type="AlphaFoldDB" id="A0A1T4QYI7"/>
<evidence type="ECO:0000313" key="4">
    <source>
        <dbReference type="Proteomes" id="UP000190135"/>
    </source>
</evidence>
<proteinExistence type="predicted"/>
<evidence type="ECO:0000259" key="2">
    <source>
        <dbReference type="Pfam" id="PF13628"/>
    </source>
</evidence>
<dbReference type="InterPro" id="IPR012347">
    <property type="entry name" value="Ferritin-like"/>
</dbReference>
<feature type="chain" id="PRO_5012256252" evidence="1">
    <location>
        <begin position="25"/>
        <end position="164"/>
    </location>
</feature>
<dbReference type="Gene3D" id="1.20.1260.10">
    <property type="match status" value="1"/>
</dbReference>
<dbReference type="STRING" id="1365950.SAMN05428963_105343"/>
<keyword evidence="1" id="KW-0732">Signal</keyword>
<dbReference type="PANTHER" id="PTHR38593:SF1">
    <property type="entry name" value="BLR2558 PROTEIN"/>
    <property type="match status" value="1"/>
</dbReference>
<feature type="domain" description="DUF4142" evidence="2">
    <location>
        <begin position="26"/>
        <end position="160"/>
    </location>
</feature>
<dbReference type="Pfam" id="PF13628">
    <property type="entry name" value="DUF4142"/>
    <property type="match status" value="1"/>
</dbReference>
<sequence length="164" mass="17788">MIRSTLVAVATGLALASMSGSAFAKTDKAFITDAIKGDNSEMTLGKMAARMGTSDGIRSFGRTLETDHGKAKKDAVTVAKKLGVKPPSEMSDEAKKEQAKLQGMSGEDFDEEFARYMVKDHKKDIAEFEAKAKDGKDATSTLAEKTLPALRKHLRMAQKLDKEM</sequence>
<dbReference type="InterPro" id="IPR025419">
    <property type="entry name" value="DUF4142"/>
</dbReference>
<gene>
    <name evidence="3" type="ORF">SAMN05428963_105343</name>
</gene>